<dbReference type="EMBL" id="WQMS01000001">
    <property type="protein sequence ID" value="MVO76816.1"/>
    <property type="molecule type" value="Genomic_DNA"/>
</dbReference>
<keyword evidence="2" id="KW-1185">Reference proteome</keyword>
<protein>
    <submittedName>
        <fullName evidence="1">Uncharacterized protein</fullName>
    </submittedName>
</protein>
<proteinExistence type="predicted"/>
<evidence type="ECO:0000313" key="2">
    <source>
        <dbReference type="Proteomes" id="UP000441389"/>
    </source>
</evidence>
<name>A0A6I4IXM2_9SPHN</name>
<comment type="caution">
    <text evidence="1">The sequence shown here is derived from an EMBL/GenBank/DDBJ whole genome shotgun (WGS) entry which is preliminary data.</text>
</comment>
<gene>
    <name evidence="1" type="ORF">GON01_02525</name>
</gene>
<dbReference type="Proteomes" id="UP000441389">
    <property type="component" value="Unassembled WGS sequence"/>
</dbReference>
<reference evidence="1 2" key="1">
    <citation type="submission" date="2019-12" db="EMBL/GenBank/DDBJ databases">
        <authorList>
            <person name="Huq M.A."/>
        </authorList>
    </citation>
    <scope>NUCLEOTIDE SEQUENCE [LARGE SCALE GENOMIC DNA]</scope>
    <source>
        <strain evidence="1 2">MAH-20</strain>
    </source>
</reference>
<dbReference type="AlphaFoldDB" id="A0A6I4IXM2"/>
<evidence type="ECO:0000313" key="1">
    <source>
        <dbReference type="EMBL" id="MVO76816.1"/>
    </source>
</evidence>
<organism evidence="1 2">
    <name type="scientific">Sphingomonas horti</name>
    <dbReference type="NCBI Taxonomy" id="2682842"/>
    <lineage>
        <taxon>Bacteria</taxon>
        <taxon>Pseudomonadati</taxon>
        <taxon>Pseudomonadota</taxon>
        <taxon>Alphaproteobacteria</taxon>
        <taxon>Sphingomonadales</taxon>
        <taxon>Sphingomonadaceae</taxon>
        <taxon>Sphingomonas</taxon>
    </lineage>
</organism>
<accession>A0A6I4IXM2</accession>
<sequence length="244" mass="27698">MKALDDEGEDAEARERKRRYAGDLTATSIYRAFKGDWHSGGRFYGGWWMSFPRALRPYITINGEPVVELDYKTLHPELLYQRLGRPLLFDPYLVPPYLGTEMRDLGKRTFNRLLNRASPDPAKRLKMRAAKGDLAVLGKKDTFSGYLASFIARLPDVEPWFGTGEGIRLQREDSELALSVMEEMEGLGVPILPIHDSFIVAHKHEEQLRLAMLDAFFTRYGDVPLIEPKGPPDQPVSGAPRVHN</sequence>